<dbReference type="Pfam" id="PF13302">
    <property type="entry name" value="Acetyltransf_3"/>
    <property type="match status" value="1"/>
</dbReference>
<dbReference type="EMBL" id="JBDXSU010000002">
    <property type="protein sequence ID" value="MFB5189293.1"/>
    <property type="molecule type" value="Genomic_DNA"/>
</dbReference>
<feature type="domain" description="N-acetyltransferase" evidence="4">
    <location>
        <begin position="2"/>
        <end position="161"/>
    </location>
</feature>
<dbReference type="PANTHER" id="PTHR43792:SF8">
    <property type="entry name" value="[RIBOSOMAL PROTEIN US5]-ALANINE N-ACETYLTRANSFERASE"/>
    <property type="match status" value="1"/>
</dbReference>
<name>A0ABV5AAM0_9BACL</name>
<comment type="similarity">
    <text evidence="3">Belongs to the acetyltransferase family. RimJ subfamily.</text>
</comment>
<keyword evidence="1" id="KW-0808">Transferase</keyword>
<gene>
    <name evidence="5" type="ORF">KKP3000_002300</name>
</gene>
<reference evidence="5 6" key="1">
    <citation type="journal article" date="2024" name="Int. J. Mol. Sci.">
        <title>Exploration of Alicyclobacillus spp. Genome in Search of Antibiotic Resistance.</title>
        <authorList>
            <person name="Bucka-Kolendo J."/>
            <person name="Kiousi D.E."/>
            <person name="Dekowska A."/>
            <person name="Mikolajczuk-Szczyrba A."/>
            <person name="Karadedos D.M."/>
            <person name="Michael P."/>
            <person name="Galanis A."/>
            <person name="Sokolowska B."/>
        </authorList>
    </citation>
    <scope>NUCLEOTIDE SEQUENCE [LARGE SCALE GENOMIC DNA]</scope>
    <source>
        <strain evidence="5 6">KKP 3000</strain>
    </source>
</reference>
<evidence type="ECO:0000256" key="1">
    <source>
        <dbReference type="ARBA" id="ARBA00022679"/>
    </source>
</evidence>
<protein>
    <submittedName>
        <fullName evidence="5">GNAT family N-acetyltransferase</fullName>
    </submittedName>
</protein>
<comment type="caution">
    <text evidence="5">The sequence shown here is derived from an EMBL/GenBank/DDBJ whole genome shotgun (WGS) entry which is preliminary data.</text>
</comment>
<keyword evidence="2" id="KW-0012">Acyltransferase</keyword>
<evidence type="ECO:0000256" key="2">
    <source>
        <dbReference type="ARBA" id="ARBA00023315"/>
    </source>
</evidence>
<sequence length="180" mass="20286">MLHIRILHESDSKDLLQFELENRKYFAASISDRGDDYFSNFGIVLSDDIKDQTRGERRFYLALNSSGDIVGRVNLYDIGMRANLGTASLGYRFGERFCGKGYATFAVSLVCEKAKHELNIDQLKAMVAVQNVGSQRVLEKTGFLVTDGTPTHFESNGKSVEAIHCPMLTEVFYMAFHNVR</sequence>
<evidence type="ECO:0000259" key="4">
    <source>
        <dbReference type="PROSITE" id="PS51186"/>
    </source>
</evidence>
<dbReference type="Gene3D" id="3.40.630.30">
    <property type="match status" value="1"/>
</dbReference>
<evidence type="ECO:0000256" key="3">
    <source>
        <dbReference type="ARBA" id="ARBA00038502"/>
    </source>
</evidence>
<dbReference type="InterPro" id="IPR000182">
    <property type="entry name" value="GNAT_dom"/>
</dbReference>
<dbReference type="InterPro" id="IPR016181">
    <property type="entry name" value="Acyl_CoA_acyltransferase"/>
</dbReference>
<evidence type="ECO:0000313" key="6">
    <source>
        <dbReference type="Proteomes" id="UP001579974"/>
    </source>
</evidence>
<organism evidence="5 6">
    <name type="scientific">Alicyclobacillus fastidiosus</name>
    <dbReference type="NCBI Taxonomy" id="392011"/>
    <lineage>
        <taxon>Bacteria</taxon>
        <taxon>Bacillati</taxon>
        <taxon>Bacillota</taxon>
        <taxon>Bacilli</taxon>
        <taxon>Bacillales</taxon>
        <taxon>Alicyclobacillaceae</taxon>
        <taxon>Alicyclobacillus</taxon>
    </lineage>
</organism>
<dbReference type="RefSeq" id="WP_275476813.1">
    <property type="nucleotide sequence ID" value="NZ_CP162940.1"/>
</dbReference>
<keyword evidence="6" id="KW-1185">Reference proteome</keyword>
<dbReference type="InterPro" id="IPR051531">
    <property type="entry name" value="N-acetyltransferase"/>
</dbReference>
<dbReference type="PANTHER" id="PTHR43792">
    <property type="entry name" value="GNAT FAMILY, PUTATIVE (AFU_ORTHOLOGUE AFUA_3G00765)-RELATED-RELATED"/>
    <property type="match status" value="1"/>
</dbReference>
<evidence type="ECO:0000313" key="5">
    <source>
        <dbReference type="EMBL" id="MFB5189293.1"/>
    </source>
</evidence>
<dbReference type="PROSITE" id="PS51186">
    <property type="entry name" value="GNAT"/>
    <property type="match status" value="1"/>
</dbReference>
<accession>A0ABV5AAM0</accession>
<dbReference type="Proteomes" id="UP001579974">
    <property type="component" value="Unassembled WGS sequence"/>
</dbReference>
<proteinExistence type="inferred from homology"/>
<dbReference type="SUPFAM" id="SSF55729">
    <property type="entry name" value="Acyl-CoA N-acyltransferases (Nat)"/>
    <property type="match status" value="1"/>
</dbReference>